<dbReference type="EMBL" id="JAFKCV010000004">
    <property type="protein sequence ID" value="MBN7825570.1"/>
    <property type="molecule type" value="Genomic_DNA"/>
</dbReference>
<dbReference type="Gene3D" id="3.40.50.1820">
    <property type="entry name" value="alpha/beta hydrolase"/>
    <property type="match status" value="1"/>
</dbReference>
<evidence type="ECO:0000313" key="5">
    <source>
        <dbReference type="Proteomes" id="UP000664654"/>
    </source>
</evidence>
<sequence length="747" mass="85562">MKTTCCLALLLMSLSAMAIEPQTLTLERIFSSPSLEGGTPVKLKISPDASRVTFLKGKESDYERYDLWEYHIASGKTRRLLDSDTLHQGQEQLSDEEKARRERLRLHGSGIVDYQWSDDGKALLFPLAGDAYYFRLGESQPRRLLNTQEFETDLRFSPKGNKISFIRNQNLHVMDIATGQETAITTDGQGPIKYGMAEFVAQEEMGRMTGYWWAPDESRIAYTRIDETPVEEVTRSEIYADKIDTITQRYPRAGTANVKVQLAVTTLDDLQTRWIDLGSEQDMYLPRVKWMRDSLHLAYQWQSRDQKGLELRKVNVQSGESLLLLSETSPTWVNLHEDLHFLKQSPHFIWASERDGFKHLYLFHNSGKLVRQLTRGDWVMDNLSAVSETARQIYFTGRRDSPLEKHLYRVSLDGGEPQRITTRPGFHSISFDQQAKLFVDSYSNVNQPPQISLHKPDGEQLAWLAENIIDEQHPLAPYQHQWVKPTFGHFTTEEGIRLYYRLYTPQKLSGRHPAIVYLYGGPHAQVVQDSWAGPRGLVMQYWVSQGYVVFSIDNRGSNFRGKAFEEPIYRNMGEVEVRDQVAGVQFLSQLPYVDSKRLGIYGHSYGGYMALMSMFKSPDTFAAGVAGAPVTDWLLYDTHYTERYMDHPANNAKGYQASSVFPHAGNLRGDLLIYHGMADDNVLFTHSTRLYKALQDLALPFEMMDYPGKKHGIRGKQTSIHLYRTITGFFDRHLGKPSQQEVFPISD</sequence>
<dbReference type="SUPFAM" id="SSF53474">
    <property type="entry name" value="alpha/beta-Hydrolases"/>
    <property type="match status" value="1"/>
</dbReference>
<dbReference type="InterPro" id="IPR029058">
    <property type="entry name" value="AB_hydrolase_fold"/>
</dbReference>
<feature type="signal peptide" evidence="1">
    <location>
        <begin position="1"/>
        <end position="18"/>
    </location>
</feature>
<feature type="domain" description="Peptidase S9 prolyl oligopeptidase catalytic" evidence="2">
    <location>
        <begin position="539"/>
        <end position="736"/>
    </location>
</feature>
<evidence type="ECO:0000259" key="3">
    <source>
        <dbReference type="Pfam" id="PF00930"/>
    </source>
</evidence>
<organism evidence="4 5">
    <name type="scientific">Bowmanella dokdonensis</name>
    <dbReference type="NCBI Taxonomy" id="751969"/>
    <lineage>
        <taxon>Bacteria</taxon>
        <taxon>Pseudomonadati</taxon>
        <taxon>Pseudomonadota</taxon>
        <taxon>Gammaproteobacteria</taxon>
        <taxon>Alteromonadales</taxon>
        <taxon>Alteromonadaceae</taxon>
        <taxon>Bowmanella</taxon>
    </lineage>
</organism>
<dbReference type="Proteomes" id="UP000664654">
    <property type="component" value="Unassembled WGS sequence"/>
</dbReference>
<keyword evidence="1" id="KW-0732">Signal</keyword>
<dbReference type="InterPro" id="IPR001375">
    <property type="entry name" value="Peptidase_S9_cat"/>
</dbReference>
<evidence type="ECO:0000259" key="2">
    <source>
        <dbReference type="Pfam" id="PF00326"/>
    </source>
</evidence>
<dbReference type="PANTHER" id="PTHR11731:SF193">
    <property type="entry name" value="DIPEPTIDYL PEPTIDASE 9"/>
    <property type="match status" value="1"/>
</dbReference>
<dbReference type="AlphaFoldDB" id="A0A939IP64"/>
<evidence type="ECO:0000256" key="1">
    <source>
        <dbReference type="SAM" id="SignalP"/>
    </source>
</evidence>
<proteinExistence type="predicted"/>
<dbReference type="GO" id="GO:0008239">
    <property type="term" value="F:dipeptidyl-peptidase activity"/>
    <property type="evidence" value="ECO:0007669"/>
    <property type="project" value="TreeGrafter"/>
</dbReference>
<comment type="caution">
    <text evidence="4">The sequence shown here is derived from an EMBL/GenBank/DDBJ whole genome shotgun (WGS) entry which is preliminary data.</text>
</comment>
<gene>
    <name evidence="4" type="ORF">J0A66_10080</name>
</gene>
<feature type="chain" id="PRO_5037805655" evidence="1">
    <location>
        <begin position="19"/>
        <end position="747"/>
    </location>
</feature>
<dbReference type="Pfam" id="PF00326">
    <property type="entry name" value="Peptidase_S9"/>
    <property type="match status" value="1"/>
</dbReference>
<dbReference type="GO" id="GO:0008236">
    <property type="term" value="F:serine-type peptidase activity"/>
    <property type="evidence" value="ECO:0007669"/>
    <property type="project" value="InterPro"/>
</dbReference>
<dbReference type="Pfam" id="PF00930">
    <property type="entry name" value="DPPIV_N"/>
    <property type="match status" value="1"/>
</dbReference>
<dbReference type="RefSeq" id="WP_206573673.1">
    <property type="nucleotide sequence ID" value="NZ_JAFKCV010000004.1"/>
</dbReference>
<dbReference type="PANTHER" id="PTHR11731">
    <property type="entry name" value="PROTEASE FAMILY S9B,C DIPEPTIDYL-PEPTIDASE IV-RELATED"/>
    <property type="match status" value="1"/>
</dbReference>
<dbReference type="Gene3D" id="2.140.10.30">
    <property type="entry name" value="Dipeptidylpeptidase IV, N-terminal domain"/>
    <property type="match status" value="1"/>
</dbReference>
<keyword evidence="5" id="KW-1185">Reference proteome</keyword>
<reference evidence="4" key="1">
    <citation type="submission" date="2021-03" db="EMBL/GenBank/DDBJ databases">
        <title>novel species isolated from a fishpond in China.</title>
        <authorList>
            <person name="Lu H."/>
            <person name="Cai Z."/>
        </authorList>
    </citation>
    <scope>NUCLEOTIDE SEQUENCE</scope>
    <source>
        <strain evidence="4">JCM 30855</strain>
    </source>
</reference>
<dbReference type="InterPro" id="IPR050278">
    <property type="entry name" value="Serine_Prot_S9B/DPPIV"/>
</dbReference>
<protein>
    <submittedName>
        <fullName evidence="4">S9 family peptidase</fullName>
    </submittedName>
</protein>
<accession>A0A939IP64</accession>
<name>A0A939IP64_9ALTE</name>
<dbReference type="SUPFAM" id="SSF82171">
    <property type="entry name" value="DPP6 N-terminal domain-like"/>
    <property type="match status" value="1"/>
</dbReference>
<dbReference type="GO" id="GO:0006508">
    <property type="term" value="P:proteolysis"/>
    <property type="evidence" value="ECO:0007669"/>
    <property type="project" value="InterPro"/>
</dbReference>
<feature type="domain" description="Dipeptidylpeptidase IV N-terminal" evidence="3">
    <location>
        <begin position="125"/>
        <end position="449"/>
    </location>
</feature>
<dbReference type="InterPro" id="IPR002469">
    <property type="entry name" value="Peptidase_S9B_N"/>
</dbReference>
<evidence type="ECO:0000313" key="4">
    <source>
        <dbReference type="EMBL" id="MBN7825570.1"/>
    </source>
</evidence>